<reference evidence="3 4" key="1">
    <citation type="journal article" date="2018" name="Nat. Biotechnol.">
        <title>A standardized bacterial taxonomy based on genome phylogeny substantially revises the tree of life.</title>
        <authorList>
            <person name="Parks D.H."/>
            <person name="Chuvochina M."/>
            <person name="Waite D.W."/>
            <person name="Rinke C."/>
            <person name="Skarshewski A."/>
            <person name="Chaumeil P.A."/>
            <person name="Hugenholtz P."/>
        </authorList>
    </citation>
    <scope>NUCLEOTIDE SEQUENCE [LARGE SCALE GENOMIC DNA]</scope>
    <source>
        <strain evidence="3">UBA9956</strain>
    </source>
</reference>
<gene>
    <name evidence="3" type="ORF">DCW38_04575</name>
</gene>
<dbReference type="InterPro" id="IPR028098">
    <property type="entry name" value="Glyco_trans_4-like_N"/>
</dbReference>
<dbReference type="GO" id="GO:0016758">
    <property type="term" value="F:hexosyltransferase activity"/>
    <property type="evidence" value="ECO:0007669"/>
    <property type="project" value="TreeGrafter"/>
</dbReference>
<evidence type="ECO:0008006" key="5">
    <source>
        <dbReference type="Google" id="ProtNLM"/>
    </source>
</evidence>
<dbReference type="InterPro" id="IPR001296">
    <property type="entry name" value="Glyco_trans_1"/>
</dbReference>
<dbReference type="Pfam" id="PF13439">
    <property type="entry name" value="Glyco_transf_4"/>
    <property type="match status" value="1"/>
</dbReference>
<accession>A0A350HA72</accession>
<dbReference type="PANTHER" id="PTHR45947:SF3">
    <property type="entry name" value="SULFOQUINOVOSYL TRANSFERASE SQD2"/>
    <property type="match status" value="1"/>
</dbReference>
<organism evidence="3 4">
    <name type="scientific">candidate division WOR-3 bacterium</name>
    <dbReference type="NCBI Taxonomy" id="2052148"/>
    <lineage>
        <taxon>Bacteria</taxon>
        <taxon>Bacteria division WOR-3</taxon>
    </lineage>
</organism>
<dbReference type="SUPFAM" id="SSF53756">
    <property type="entry name" value="UDP-Glycosyltransferase/glycogen phosphorylase"/>
    <property type="match status" value="1"/>
</dbReference>
<dbReference type="PANTHER" id="PTHR45947">
    <property type="entry name" value="SULFOQUINOVOSYL TRANSFERASE SQD2"/>
    <property type="match status" value="1"/>
</dbReference>
<comment type="caution">
    <text evidence="3">The sequence shown here is derived from an EMBL/GenBank/DDBJ whole genome shotgun (WGS) entry which is preliminary data.</text>
</comment>
<dbReference type="EMBL" id="DMZY01000135">
    <property type="protein sequence ID" value="HAV92438.1"/>
    <property type="molecule type" value="Genomic_DNA"/>
</dbReference>
<protein>
    <recommendedName>
        <fullName evidence="5">Glycosyltransferase WbuB</fullName>
    </recommendedName>
</protein>
<dbReference type="Pfam" id="PF00534">
    <property type="entry name" value="Glycos_transf_1"/>
    <property type="match status" value="1"/>
</dbReference>
<evidence type="ECO:0000259" key="2">
    <source>
        <dbReference type="Pfam" id="PF13439"/>
    </source>
</evidence>
<proteinExistence type="predicted"/>
<dbReference type="CDD" id="cd03794">
    <property type="entry name" value="GT4_WbuB-like"/>
    <property type="match status" value="1"/>
</dbReference>
<evidence type="ECO:0000313" key="4">
    <source>
        <dbReference type="Proteomes" id="UP000264062"/>
    </source>
</evidence>
<feature type="domain" description="Glycosyltransferase subfamily 4-like N-terminal" evidence="2">
    <location>
        <begin position="6"/>
        <end position="192"/>
    </location>
</feature>
<evidence type="ECO:0000259" key="1">
    <source>
        <dbReference type="Pfam" id="PF00534"/>
    </source>
</evidence>
<sequence length="390" mass="44391">MCAPSTRIGELAKYWKRSGNDVTVITAMPNHPDGIIHPKYRWEYFKEEIVDGVRVLRVILFVTANKGFIKRVLSFISFMVTSLVAGLYVNKPDVVIVTSPQLFTGLTGYFISRLRKIPFVFEVRDIWPQSAVDLKVIRSHFIIKILEKFEKFLYSKAALIITTTPLQKVNIQKKCVVQKRIECIPNGVDPEKFELKSDKKIIWKDESKKGFTAVYIGTIGLSHNLEILVQAAKRMANKNVYFYIIGDGAQRDKIAASISEKGLKNIFMHDKIPLLDVPYALRDADVGLAHERDLPMAREMYPAKMFDVMAAGKPILIGIYGGAKELVEKNRTGIVFKSDSVDDLVKNLELLMNDPKLCEELGKNGKRLVLDKYNKKKQAEEYIRFVSEIL</sequence>
<dbReference type="Gene3D" id="3.40.50.2000">
    <property type="entry name" value="Glycogen Phosphorylase B"/>
    <property type="match status" value="2"/>
</dbReference>
<evidence type="ECO:0000313" key="3">
    <source>
        <dbReference type="EMBL" id="HAV92438.1"/>
    </source>
</evidence>
<dbReference type="AlphaFoldDB" id="A0A350HA72"/>
<dbReference type="Proteomes" id="UP000264062">
    <property type="component" value="Unassembled WGS sequence"/>
</dbReference>
<dbReference type="InterPro" id="IPR050194">
    <property type="entry name" value="Glycosyltransferase_grp1"/>
</dbReference>
<name>A0A350HA72_UNCW3</name>
<feature type="domain" description="Glycosyl transferase family 1" evidence="1">
    <location>
        <begin position="205"/>
        <end position="367"/>
    </location>
</feature>